<evidence type="ECO:0000313" key="2">
    <source>
        <dbReference type="Proteomes" id="UP000034613"/>
    </source>
</evidence>
<comment type="caution">
    <text evidence="1">The sequence shown here is derived from an EMBL/GenBank/DDBJ whole genome shotgun (WGS) entry which is preliminary data.</text>
</comment>
<dbReference type="AlphaFoldDB" id="A0A0G0VJP6"/>
<evidence type="ECO:0000313" key="1">
    <source>
        <dbReference type="EMBL" id="KKR62972.1"/>
    </source>
</evidence>
<organism evidence="1 2">
    <name type="scientific">Candidatus Woesebacteria bacterium GW2011_GWA1_40_45</name>
    <dbReference type="NCBI Taxonomy" id="1618554"/>
    <lineage>
        <taxon>Bacteria</taxon>
        <taxon>Candidatus Woeseibacteriota</taxon>
    </lineage>
</organism>
<protein>
    <submittedName>
        <fullName evidence="1">Uncharacterized protein</fullName>
    </submittedName>
</protein>
<gene>
    <name evidence="1" type="ORF">UU03_C0019G0006</name>
</gene>
<sequence>MNGSKKTQNKKSIPEKIIETLKRRFNFKIDKQIIKKVEKDRFNIKLD</sequence>
<proteinExistence type="predicted"/>
<reference evidence="1 2" key="1">
    <citation type="journal article" date="2015" name="Nature">
        <title>rRNA introns, odd ribosomes, and small enigmatic genomes across a large radiation of phyla.</title>
        <authorList>
            <person name="Brown C.T."/>
            <person name="Hug L.A."/>
            <person name="Thomas B.C."/>
            <person name="Sharon I."/>
            <person name="Castelle C.J."/>
            <person name="Singh A."/>
            <person name="Wilkins M.J."/>
            <person name="Williams K.H."/>
            <person name="Banfield J.F."/>
        </authorList>
    </citation>
    <scope>NUCLEOTIDE SEQUENCE [LARGE SCALE GENOMIC DNA]</scope>
</reference>
<dbReference type="EMBL" id="LBZB01000019">
    <property type="protein sequence ID" value="KKR62972.1"/>
    <property type="molecule type" value="Genomic_DNA"/>
</dbReference>
<dbReference type="Proteomes" id="UP000034613">
    <property type="component" value="Unassembled WGS sequence"/>
</dbReference>
<accession>A0A0G0VJP6</accession>
<name>A0A0G0VJP6_9BACT</name>